<keyword evidence="9" id="KW-1185">Reference proteome</keyword>
<dbReference type="GO" id="GO:0009007">
    <property type="term" value="F:site-specific DNA-methyltransferase (adenine-specific) activity"/>
    <property type="evidence" value="ECO:0007669"/>
    <property type="project" value="UniProtKB-EC"/>
</dbReference>
<evidence type="ECO:0000256" key="5">
    <source>
        <dbReference type="ARBA" id="ARBA00022691"/>
    </source>
</evidence>
<dbReference type="GO" id="GO:0003676">
    <property type="term" value="F:nucleic acid binding"/>
    <property type="evidence" value="ECO:0007669"/>
    <property type="project" value="InterPro"/>
</dbReference>
<evidence type="ECO:0000256" key="4">
    <source>
        <dbReference type="ARBA" id="ARBA00022679"/>
    </source>
</evidence>
<gene>
    <name evidence="8" type="ORF">J3R75_002574</name>
</gene>
<dbReference type="InterPro" id="IPR050953">
    <property type="entry name" value="N4_N6_ade-DNA_methylase"/>
</dbReference>
<reference evidence="8" key="1">
    <citation type="submission" date="2023-07" db="EMBL/GenBank/DDBJ databases">
        <title>Genomic Encyclopedia of Type Strains, Phase IV (KMG-IV): sequencing the most valuable type-strain genomes for metagenomic binning, comparative biology and taxonomic classification.</title>
        <authorList>
            <person name="Goeker M."/>
        </authorList>
    </citation>
    <scope>NUCLEOTIDE SEQUENCE</scope>
    <source>
        <strain evidence="8">DSM 24202</strain>
    </source>
</reference>
<organism evidence="8 9">
    <name type="scientific">Oligosphaera ethanolica</name>
    <dbReference type="NCBI Taxonomy" id="760260"/>
    <lineage>
        <taxon>Bacteria</taxon>
        <taxon>Pseudomonadati</taxon>
        <taxon>Lentisphaerota</taxon>
        <taxon>Oligosphaeria</taxon>
        <taxon>Oligosphaerales</taxon>
        <taxon>Oligosphaeraceae</taxon>
        <taxon>Oligosphaera</taxon>
    </lineage>
</organism>
<keyword evidence="3" id="KW-0489">Methyltransferase</keyword>
<dbReference type="GO" id="GO:0006304">
    <property type="term" value="P:DNA modification"/>
    <property type="evidence" value="ECO:0007669"/>
    <property type="project" value="InterPro"/>
</dbReference>
<dbReference type="EMBL" id="JAUSVL010000001">
    <property type="protein sequence ID" value="MDQ0290467.1"/>
    <property type="molecule type" value="Genomic_DNA"/>
</dbReference>
<evidence type="ECO:0000256" key="1">
    <source>
        <dbReference type="ARBA" id="ARBA00006594"/>
    </source>
</evidence>
<dbReference type="PRINTS" id="PR00507">
    <property type="entry name" value="N12N6MTFRASE"/>
</dbReference>
<feature type="domain" description="Type II methyltransferase M.TaqI-like" evidence="7">
    <location>
        <begin position="104"/>
        <end position="228"/>
    </location>
</feature>
<evidence type="ECO:0000256" key="6">
    <source>
        <dbReference type="ARBA" id="ARBA00047942"/>
    </source>
</evidence>
<comment type="caution">
    <text evidence="8">The sequence shown here is derived from an EMBL/GenBank/DDBJ whole genome shotgun (WGS) entry which is preliminary data.</text>
</comment>
<dbReference type="AlphaFoldDB" id="A0AAE3VH40"/>
<evidence type="ECO:0000313" key="9">
    <source>
        <dbReference type="Proteomes" id="UP001238163"/>
    </source>
</evidence>
<comment type="similarity">
    <text evidence="1">Belongs to the N(4)/N(6)-methyltransferase family.</text>
</comment>
<dbReference type="GO" id="GO:0032259">
    <property type="term" value="P:methylation"/>
    <property type="evidence" value="ECO:0007669"/>
    <property type="project" value="UniProtKB-KW"/>
</dbReference>
<dbReference type="RefSeq" id="WP_307262016.1">
    <property type="nucleotide sequence ID" value="NZ_JAUSVL010000001.1"/>
</dbReference>
<dbReference type="InterPro" id="IPR029063">
    <property type="entry name" value="SAM-dependent_MTases_sf"/>
</dbReference>
<dbReference type="PANTHER" id="PTHR33841:SF5">
    <property type="entry name" value="DNA METHYLASE (MODIFICATION METHYLASE) (METHYLTRANSFERASE)-RELATED"/>
    <property type="match status" value="1"/>
</dbReference>
<name>A0AAE3VH40_9BACT</name>
<sequence length="505" mass="57560">MDTHISHLDAIEIGEVFTPLYWAEWLIDRWGVYDAWLNGATVCDPTAGNGAFALALLRLARSRNMEIDQKLLSRIMLIELHAKHLSDFKHQVYQDFGLDFPDSQLLACDIITNTPHNRFDILIGNPPWANFTDLPHWYKDELKPHFIAEGLVPDRRMVLLGSSRTDIAALVLKIALGKLLNQNGFGCFYVPLSLFSGDDAHRGFRNYTANNRCFAVNDICEFTNTKIFSGIGTAYCCARFDMDTPQKFPVRYFREAANGWREHRAIPFQQNSDPWRILARDEADTLEPIEVRIAAKQKPRQGVNTCGANSLFIFEKKPGFLPDEFLFPLATKEQWKPGHTIPSRWILLPYDRDTASPLAPNQIDQIDALRNYFGKVQLALKARKGILIRSAIDKGLWWSLLGVGPYSFAPYKVMWEAYGMNQFTPIILHEEKSQPWQGNQAMHAFIPCWSEADAKRIHTELQSPAIPALLKQLNGDGKCNWAQPGKMIKVLAFDHPQLHQPLLFN</sequence>
<evidence type="ECO:0000313" key="8">
    <source>
        <dbReference type="EMBL" id="MDQ0290467.1"/>
    </source>
</evidence>
<evidence type="ECO:0000256" key="3">
    <source>
        <dbReference type="ARBA" id="ARBA00022603"/>
    </source>
</evidence>
<accession>A0AAE3VH40</accession>
<proteinExistence type="inferred from homology"/>
<dbReference type="Proteomes" id="UP001238163">
    <property type="component" value="Unassembled WGS sequence"/>
</dbReference>
<keyword evidence="4" id="KW-0808">Transferase</keyword>
<dbReference type="Pfam" id="PF07669">
    <property type="entry name" value="Eco57I"/>
    <property type="match status" value="1"/>
</dbReference>
<dbReference type="Gene3D" id="3.40.50.150">
    <property type="entry name" value="Vaccinia Virus protein VP39"/>
    <property type="match status" value="1"/>
</dbReference>
<dbReference type="InterPro" id="IPR002052">
    <property type="entry name" value="DNA_methylase_N6_adenine_CS"/>
</dbReference>
<comment type="catalytic activity">
    <reaction evidence="6">
        <text>a 2'-deoxyadenosine in DNA + S-adenosyl-L-methionine = an N(6)-methyl-2'-deoxyadenosine in DNA + S-adenosyl-L-homocysteine + H(+)</text>
        <dbReference type="Rhea" id="RHEA:15197"/>
        <dbReference type="Rhea" id="RHEA-COMP:12418"/>
        <dbReference type="Rhea" id="RHEA-COMP:12419"/>
        <dbReference type="ChEBI" id="CHEBI:15378"/>
        <dbReference type="ChEBI" id="CHEBI:57856"/>
        <dbReference type="ChEBI" id="CHEBI:59789"/>
        <dbReference type="ChEBI" id="CHEBI:90615"/>
        <dbReference type="ChEBI" id="CHEBI:90616"/>
        <dbReference type="EC" id="2.1.1.72"/>
    </reaction>
</comment>
<dbReference type="InterPro" id="IPR011639">
    <property type="entry name" value="MethylTrfase_TaqI-like_dom"/>
</dbReference>
<dbReference type="EC" id="2.1.1.72" evidence="2"/>
<protein>
    <recommendedName>
        <fullName evidence="2">site-specific DNA-methyltransferase (adenine-specific)</fullName>
        <ecNumber evidence="2">2.1.1.72</ecNumber>
    </recommendedName>
</protein>
<dbReference type="PANTHER" id="PTHR33841">
    <property type="entry name" value="DNA METHYLTRANSFERASE YEEA-RELATED"/>
    <property type="match status" value="1"/>
</dbReference>
<dbReference type="SUPFAM" id="SSF53335">
    <property type="entry name" value="S-adenosyl-L-methionine-dependent methyltransferases"/>
    <property type="match status" value="1"/>
</dbReference>
<dbReference type="PROSITE" id="PS00092">
    <property type="entry name" value="N6_MTASE"/>
    <property type="match status" value="1"/>
</dbReference>
<keyword evidence="5" id="KW-0949">S-adenosyl-L-methionine</keyword>
<evidence type="ECO:0000259" key="7">
    <source>
        <dbReference type="Pfam" id="PF07669"/>
    </source>
</evidence>
<evidence type="ECO:0000256" key="2">
    <source>
        <dbReference type="ARBA" id="ARBA00011900"/>
    </source>
</evidence>